<dbReference type="Proteomes" id="UP000198728">
    <property type="component" value="Unassembled WGS sequence"/>
</dbReference>
<accession>A0A1I1H8U2</accession>
<dbReference type="Gene3D" id="2.160.20.10">
    <property type="entry name" value="Single-stranded right-handed beta-helix, Pectin lyase-like"/>
    <property type="match status" value="1"/>
</dbReference>
<protein>
    <recommendedName>
        <fullName evidence="3">Pectate lyase superfamily protein</fullName>
    </recommendedName>
</protein>
<dbReference type="EMBL" id="FOLG01000003">
    <property type="protein sequence ID" value="SFC20417.1"/>
    <property type="molecule type" value="Genomic_DNA"/>
</dbReference>
<proteinExistence type="predicted"/>
<dbReference type="Gene3D" id="2.40.30.180">
    <property type="entry name" value="Ubiquitin-activating enzyme E1, FCCH domain"/>
    <property type="match status" value="1"/>
</dbReference>
<dbReference type="InterPro" id="IPR042302">
    <property type="entry name" value="E1_FCCH_sf"/>
</dbReference>
<name>A0A1I1H8U2_9RHOB</name>
<dbReference type="InterPro" id="IPR012334">
    <property type="entry name" value="Pectin_lyas_fold"/>
</dbReference>
<dbReference type="RefSeq" id="WP_093360058.1">
    <property type="nucleotide sequence ID" value="NZ_FOLG01000003.1"/>
</dbReference>
<dbReference type="STRING" id="441112.SAMN04488094_10368"/>
<sequence>MPKIINHEPANSVRAKLNATGLRKTYSSVAELLNATDAIAEGELVAVPMSGHWYIGAASAASDPHLTTAGGAKLYVLPENDACFSFGAWGPDDTGADDVTDLLNAALDVVLRSGVGTLLIPGGVYRLEGEVQRDLTRGQKLTLRGTGATKLHQTNGAFSIRTASFLTTSLAERVEAEEVECVLKDVTGLEVGDLLLFRCDENLETEWNDDKIDLRRITRIDGATVWVNKPFRWPHDPTDTNHQVLAHWPAECHMDGIDVIGAADETGGTAFGYFALTDGSMRNGSFSGGAVAGTDSAFTEGPTVSRCYGVEISLNISNARYAPSLSSSFGCRFSDAAVKGVGHCDMSAWSEDCVVENVIGIQTQGLVQSRSNTGGIFRNITDGVSDDALSGFDLRGLGETVEHCRTTSVAPAGTVNTCAPLLKDQWLPYARKYTRRVSDFYAPHATIAFGKDGRNTFERIRVWETRGNRFEADQTRVTFDPACVFLNRTVGRKNDKLKVEQRLPETVPMVSHYRSDAPTLDITSITQTTPAVITAGAHGLTDGDVVWVWGGDMPGIGGYFTVANAAADTFELAVDATGFPAYTSGGKVTRQAATECIELNFYPAVGQLTKSHVIAKLAEDLTDASPYTLTFLYRPFTQDTVDEGGANIRLTIRAGTNVDYSEAVFHVSMHTTNNTAEITPISDFDSKVADLDISDVTVTPHFKTNVEAEGCNNWAEDAGGRNYLQIAVTLASPERINWVTADIEGWRGAIMPNSSAA</sequence>
<keyword evidence="2" id="KW-1185">Reference proteome</keyword>
<dbReference type="OrthoDB" id="7876859at2"/>
<reference evidence="1 2" key="1">
    <citation type="submission" date="2016-10" db="EMBL/GenBank/DDBJ databases">
        <authorList>
            <person name="de Groot N.N."/>
        </authorList>
    </citation>
    <scope>NUCLEOTIDE SEQUENCE [LARGE SCALE GENOMIC DNA]</scope>
    <source>
        <strain evidence="1 2">DSM 19548</strain>
    </source>
</reference>
<dbReference type="InterPro" id="IPR011050">
    <property type="entry name" value="Pectin_lyase_fold/virulence"/>
</dbReference>
<dbReference type="SUPFAM" id="SSF51126">
    <property type="entry name" value="Pectin lyase-like"/>
    <property type="match status" value="1"/>
</dbReference>
<dbReference type="AlphaFoldDB" id="A0A1I1H8U2"/>
<gene>
    <name evidence="1" type="ORF">SAMN04488094_10368</name>
</gene>
<evidence type="ECO:0008006" key="3">
    <source>
        <dbReference type="Google" id="ProtNLM"/>
    </source>
</evidence>
<evidence type="ECO:0000313" key="2">
    <source>
        <dbReference type="Proteomes" id="UP000198728"/>
    </source>
</evidence>
<organism evidence="1 2">
    <name type="scientific">Tropicimonas isoalkanivorans</name>
    <dbReference type="NCBI Taxonomy" id="441112"/>
    <lineage>
        <taxon>Bacteria</taxon>
        <taxon>Pseudomonadati</taxon>
        <taxon>Pseudomonadota</taxon>
        <taxon>Alphaproteobacteria</taxon>
        <taxon>Rhodobacterales</taxon>
        <taxon>Roseobacteraceae</taxon>
        <taxon>Tropicimonas</taxon>
    </lineage>
</organism>
<evidence type="ECO:0000313" key="1">
    <source>
        <dbReference type="EMBL" id="SFC20417.1"/>
    </source>
</evidence>